<dbReference type="SUPFAM" id="SSF50891">
    <property type="entry name" value="Cyclophilin-like"/>
    <property type="match status" value="1"/>
</dbReference>
<organism evidence="2">
    <name type="scientific">marine sediment metagenome</name>
    <dbReference type="NCBI Taxonomy" id="412755"/>
    <lineage>
        <taxon>unclassified sequences</taxon>
        <taxon>metagenomes</taxon>
        <taxon>ecological metagenomes</taxon>
    </lineage>
</organism>
<dbReference type="AlphaFoldDB" id="X1BMS5"/>
<dbReference type="InterPro" id="IPR011989">
    <property type="entry name" value="ARM-like"/>
</dbReference>
<dbReference type="Pfam" id="PF00160">
    <property type="entry name" value="Pro_isomerase"/>
    <property type="match status" value="1"/>
</dbReference>
<dbReference type="InterPro" id="IPR002130">
    <property type="entry name" value="Cyclophilin-type_PPIase_dom"/>
</dbReference>
<reference evidence="2" key="1">
    <citation type="journal article" date="2014" name="Front. Microbiol.">
        <title>High frequency of phylogenetically diverse reductive dehalogenase-homologous genes in deep subseafloor sedimentary metagenomes.</title>
        <authorList>
            <person name="Kawai M."/>
            <person name="Futagami T."/>
            <person name="Toyoda A."/>
            <person name="Takaki Y."/>
            <person name="Nishi S."/>
            <person name="Hori S."/>
            <person name="Arai W."/>
            <person name="Tsubouchi T."/>
            <person name="Morono Y."/>
            <person name="Uchiyama I."/>
            <person name="Ito T."/>
            <person name="Fujiyama A."/>
            <person name="Inagaki F."/>
            <person name="Takami H."/>
        </authorList>
    </citation>
    <scope>NUCLEOTIDE SEQUENCE</scope>
    <source>
        <strain evidence="2">Expedition CK06-06</strain>
    </source>
</reference>
<dbReference type="GO" id="GO:0003755">
    <property type="term" value="F:peptidyl-prolyl cis-trans isomerase activity"/>
    <property type="evidence" value="ECO:0007669"/>
    <property type="project" value="InterPro"/>
</dbReference>
<dbReference type="InterPro" id="IPR029000">
    <property type="entry name" value="Cyclophilin-like_dom_sf"/>
</dbReference>
<proteinExistence type="predicted"/>
<dbReference type="InterPro" id="IPR016024">
    <property type="entry name" value="ARM-type_fold"/>
</dbReference>
<gene>
    <name evidence="2" type="ORF">S01H4_51164</name>
</gene>
<comment type="caution">
    <text evidence="2">The sequence shown here is derived from an EMBL/GenBank/DDBJ whole genome shotgun (WGS) entry which is preliminary data.</text>
</comment>
<protein>
    <recommendedName>
        <fullName evidence="1">PPIase cyclophilin-type domain-containing protein</fullName>
    </recommendedName>
</protein>
<accession>X1BMS5</accession>
<feature type="non-terminal residue" evidence="2">
    <location>
        <position position="251"/>
    </location>
</feature>
<evidence type="ECO:0000259" key="1">
    <source>
        <dbReference type="Pfam" id="PF00160"/>
    </source>
</evidence>
<sequence>MVRLDEGYLGDEALLALSRGGEPVAYDLVTEALQHASPTRRQTAARAAQELAAWDLVDRLDGDSSAQVRVAVLEAMIVQEDGATGAALNALLDRDAAVRATALTYFEGHPEAPSETLAGALARARRDRVSDARVAAVAALRARADHEPLERGGIIVRLEELGASGDYQMRRAASDALEALGRPRLMIGKVETDKALELYRDIVLQTHKKRRFEIATDRGRIVLELDCPTAPMTCLNFAQLAGHGYFDGLTF</sequence>
<dbReference type="Gene3D" id="1.25.10.10">
    <property type="entry name" value="Leucine-rich Repeat Variant"/>
    <property type="match status" value="1"/>
</dbReference>
<evidence type="ECO:0000313" key="2">
    <source>
        <dbReference type="EMBL" id="GAG97239.1"/>
    </source>
</evidence>
<feature type="domain" description="PPIase cyclophilin-type" evidence="1">
    <location>
        <begin position="212"/>
        <end position="251"/>
    </location>
</feature>
<dbReference type="Gene3D" id="2.40.100.10">
    <property type="entry name" value="Cyclophilin-like"/>
    <property type="match status" value="1"/>
</dbReference>
<dbReference type="SUPFAM" id="SSF48371">
    <property type="entry name" value="ARM repeat"/>
    <property type="match status" value="1"/>
</dbReference>
<name>X1BMS5_9ZZZZ</name>
<dbReference type="EMBL" id="BART01029111">
    <property type="protein sequence ID" value="GAG97239.1"/>
    <property type="molecule type" value="Genomic_DNA"/>
</dbReference>